<dbReference type="PANTHER" id="PTHR20544:SF2">
    <property type="entry name" value="TESTIS SPECIFIC 10"/>
    <property type="match status" value="1"/>
</dbReference>
<keyword evidence="5" id="KW-0175">Coiled coil</keyword>
<evidence type="ECO:0000256" key="1">
    <source>
        <dbReference type="ARBA" id="ARBA00004114"/>
    </source>
</evidence>
<comment type="caution">
    <text evidence="6">The sequence shown here is derived from an EMBL/GenBank/DDBJ whole genome shotgun (WGS) entry which is preliminary data.</text>
</comment>
<evidence type="ECO:0000256" key="3">
    <source>
        <dbReference type="ARBA" id="ARBA00023212"/>
    </source>
</evidence>
<keyword evidence="2" id="KW-0963">Cytoplasm</keyword>
<dbReference type="EMBL" id="CAMKVN010024205">
    <property type="protein sequence ID" value="CAI2200385.1"/>
    <property type="molecule type" value="Genomic_DNA"/>
</dbReference>
<evidence type="ECO:0000313" key="7">
    <source>
        <dbReference type="Proteomes" id="UP001153678"/>
    </source>
</evidence>
<reference evidence="6" key="1">
    <citation type="submission" date="2022-08" db="EMBL/GenBank/DDBJ databases">
        <authorList>
            <person name="Kallberg Y."/>
            <person name="Tangrot J."/>
            <person name="Rosling A."/>
        </authorList>
    </citation>
    <scope>NUCLEOTIDE SEQUENCE</scope>
    <source>
        <strain evidence="6">Wild A</strain>
    </source>
</reference>
<accession>A0A9W4TCR7</accession>
<evidence type="ECO:0000256" key="4">
    <source>
        <dbReference type="ARBA" id="ARBA00038123"/>
    </source>
</evidence>
<proteinExistence type="inferred from homology"/>
<dbReference type="OrthoDB" id="2396286at2759"/>
<dbReference type="InterPro" id="IPR051877">
    <property type="entry name" value="Centriole_BasalBody_StrucProt"/>
</dbReference>
<name>A0A9W4TCR7_9GLOM</name>
<keyword evidence="7" id="KW-1185">Reference proteome</keyword>
<comment type="similarity">
    <text evidence="4">Belongs to the CEP135/TSGA10 family.</text>
</comment>
<feature type="non-terminal residue" evidence="6">
    <location>
        <position position="177"/>
    </location>
</feature>
<feature type="coiled-coil region" evidence="5">
    <location>
        <begin position="106"/>
        <end position="147"/>
    </location>
</feature>
<evidence type="ECO:0000313" key="6">
    <source>
        <dbReference type="EMBL" id="CAI2200385.1"/>
    </source>
</evidence>
<keyword evidence="3" id="KW-0206">Cytoskeleton</keyword>
<sequence>ETETSSAYHQLQQQLATLDYNETFTSESILFIQKLLEDLVITAENCQLLKSEYQKVEREKWEIQCQAEPLRRTLVALTKENNQLHIDLIHAADIHDKEDVKTKNILRKYEREISELKFLNSQYKLRVQQLESKFESERKKIEELLNFYEEICIAVGKDTGENVLEPVLEYLGLEEPL</sequence>
<protein>
    <submittedName>
        <fullName evidence="6">8769_t:CDS:1</fullName>
    </submittedName>
</protein>
<dbReference type="AlphaFoldDB" id="A0A9W4TCR7"/>
<dbReference type="Proteomes" id="UP001153678">
    <property type="component" value="Unassembled WGS sequence"/>
</dbReference>
<evidence type="ECO:0000256" key="5">
    <source>
        <dbReference type="SAM" id="Coils"/>
    </source>
</evidence>
<gene>
    <name evidence="6" type="ORF">FWILDA_LOCUS19542</name>
</gene>
<evidence type="ECO:0000256" key="2">
    <source>
        <dbReference type="ARBA" id="ARBA00022490"/>
    </source>
</evidence>
<dbReference type="GO" id="GO:0005814">
    <property type="term" value="C:centriole"/>
    <property type="evidence" value="ECO:0007669"/>
    <property type="project" value="UniProtKB-SubCell"/>
</dbReference>
<dbReference type="PANTHER" id="PTHR20544">
    <property type="entry name" value="CENTROSOMAL PROTEIN CEP135"/>
    <property type="match status" value="1"/>
</dbReference>
<organism evidence="6 7">
    <name type="scientific">Funneliformis geosporum</name>
    <dbReference type="NCBI Taxonomy" id="1117311"/>
    <lineage>
        <taxon>Eukaryota</taxon>
        <taxon>Fungi</taxon>
        <taxon>Fungi incertae sedis</taxon>
        <taxon>Mucoromycota</taxon>
        <taxon>Glomeromycotina</taxon>
        <taxon>Glomeromycetes</taxon>
        <taxon>Glomerales</taxon>
        <taxon>Glomeraceae</taxon>
        <taxon>Funneliformis</taxon>
    </lineage>
</organism>
<feature type="non-terminal residue" evidence="6">
    <location>
        <position position="1"/>
    </location>
</feature>
<comment type="subcellular location">
    <subcellularLocation>
        <location evidence="1">Cytoplasm</location>
        <location evidence="1">Cytoskeleton</location>
        <location evidence="1">Microtubule organizing center</location>
        <location evidence="1">Centrosome</location>
        <location evidence="1">Centriole</location>
    </subcellularLocation>
</comment>